<dbReference type="AlphaFoldDB" id="A0A3M7SN69"/>
<dbReference type="EMBL" id="REGN01001068">
    <property type="protein sequence ID" value="RNA37243.1"/>
    <property type="molecule type" value="Genomic_DNA"/>
</dbReference>
<evidence type="ECO:0000313" key="1">
    <source>
        <dbReference type="EMBL" id="RNA37243.1"/>
    </source>
</evidence>
<organism evidence="1 2">
    <name type="scientific">Brachionus plicatilis</name>
    <name type="common">Marine rotifer</name>
    <name type="synonym">Brachionus muelleri</name>
    <dbReference type="NCBI Taxonomy" id="10195"/>
    <lineage>
        <taxon>Eukaryota</taxon>
        <taxon>Metazoa</taxon>
        <taxon>Spiralia</taxon>
        <taxon>Gnathifera</taxon>
        <taxon>Rotifera</taxon>
        <taxon>Eurotatoria</taxon>
        <taxon>Monogononta</taxon>
        <taxon>Pseudotrocha</taxon>
        <taxon>Ploima</taxon>
        <taxon>Brachionidae</taxon>
        <taxon>Brachionus</taxon>
    </lineage>
</organism>
<reference evidence="1 2" key="1">
    <citation type="journal article" date="2018" name="Sci. Rep.">
        <title>Genomic signatures of local adaptation to the degree of environmental predictability in rotifers.</title>
        <authorList>
            <person name="Franch-Gras L."/>
            <person name="Hahn C."/>
            <person name="Garcia-Roger E.M."/>
            <person name="Carmona M.J."/>
            <person name="Serra M."/>
            <person name="Gomez A."/>
        </authorList>
    </citation>
    <scope>NUCLEOTIDE SEQUENCE [LARGE SCALE GENOMIC DNA]</scope>
    <source>
        <strain evidence="1">HYR1</strain>
    </source>
</reference>
<name>A0A3M7SN69_BRAPC</name>
<protein>
    <submittedName>
        <fullName evidence="1">Uncharacterized protein</fullName>
    </submittedName>
</protein>
<keyword evidence="2" id="KW-1185">Reference proteome</keyword>
<sequence length="68" mass="7535">MYFLIASAAPPPLPDFLSALIKFWSFSFSINRFLMIGSSWSRGVGSSFAAAVTSLIFLKQSIIRFTKP</sequence>
<accession>A0A3M7SN69</accession>
<proteinExistence type="predicted"/>
<comment type="caution">
    <text evidence="1">The sequence shown here is derived from an EMBL/GenBank/DDBJ whole genome shotgun (WGS) entry which is preliminary data.</text>
</comment>
<evidence type="ECO:0000313" key="2">
    <source>
        <dbReference type="Proteomes" id="UP000276133"/>
    </source>
</evidence>
<gene>
    <name evidence="1" type="ORF">BpHYR1_027244</name>
</gene>
<dbReference type="Proteomes" id="UP000276133">
    <property type="component" value="Unassembled WGS sequence"/>
</dbReference>